<dbReference type="GO" id="GO:0016324">
    <property type="term" value="C:apical plasma membrane"/>
    <property type="evidence" value="ECO:0007669"/>
    <property type="project" value="UniProtKB-SubCell"/>
</dbReference>
<evidence type="ECO:0000256" key="9">
    <source>
        <dbReference type="ARBA" id="ARBA00023136"/>
    </source>
</evidence>
<feature type="transmembrane region" description="Helical" evidence="13">
    <location>
        <begin position="1227"/>
        <end position="1249"/>
    </location>
</feature>
<dbReference type="InterPro" id="IPR043381">
    <property type="entry name" value="SLC15A2"/>
</dbReference>
<dbReference type="PANTHER" id="PTHR11654">
    <property type="entry name" value="OLIGOPEPTIDE TRANSPORTER-RELATED"/>
    <property type="match status" value="1"/>
</dbReference>
<keyword evidence="9 13" id="KW-0472">Membrane</keyword>
<protein>
    <recommendedName>
        <fullName evidence="16">Solute carrier family 15 member 2</fullName>
    </recommendedName>
</protein>
<dbReference type="SUPFAM" id="SSF75217">
    <property type="entry name" value="alpha/beta knot"/>
    <property type="match status" value="2"/>
</dbReference>
<feature type="transmembrane region" description="Helical" evidence="13">
    <location>
        <begin position="934"/>
        <end position="952"/>
    </location>
</feature>
<evidence type="ECO:0000256" key="1">
    <source>
        <dbReference type="ARBA" id="ARBA00004424"/>
    </source>
</evidence>
<dbReference type="Gene3D" id="1.20.1250.20">
    <property type="entry name" value="MFS general substrate transporter like domains"/>
    <property type="match status" value="3"/>
</dbReference>
<evidence type="ECO:0000256" key="10">
    <source>
        <dbReference type="ARBA" id="ARBA00023617"/>
    </source>
</evidence>
<feature type="transmembrane region" description="Helical" evidence="13">
    <location>
        <begin position="694"/>
        <end position="712"/>
    </location>
</feature>
<feature type="region of interest" description="Disordered" evidence="12">
    <location>
        <begin position="1"/>
        <end position="32"/>
    </location>
</feature>
<dbReference type="SUPFAM" id="SSF103473">
    <property type="entry name" value="MFS general substrate transporter"/>
    <property type="match status" value="2"/>
</dbReference>
<feature type="transmembrane region" description="Helical" evidence="13">
    <location>
        <begin position="1015"/>
        <end position="1033"/>
    </location>
</feature>
<feature type="transmembrane region" description="Helical" evidence="13">
    <location>
        <begin position="346"/>
        <end position="367"/>
    </location>
</feature>
<dbReference type="GO" id="GO:0035673">
    <property type="term" value="F:oligopeptide transmembrane transporter activity"/>
    <property type="evidence" value="ECO:0007669"/>
    <property type="project" value="InterPro"/>
</dbReference>
<reference evidence="14" key="1">
    <citation type="submission" date="2019-10" db="EMBL/GenBank/DDBJ databases">
        <title>The sequence and de novo assembly of the wild yak genome.</title>
        <authorList>
            <person name="Liu Y."/>
        </authorList>
    </citation>
    <scope>NUCLEOTIDE SEQUENCE [LARGE SCALE GENOMIC DNA]</scope>
    <source>
        <strain evidence="14">WY2019</strain>
    </source>
</reference>
<feature type="transmembrane region" description="Helical" evidence="13">
    <location>
        <begin position="143"/>
        <end position="164"/>
    </location>
</feature>
<dbReference type="NCBIfam" id="TIGR00926">
    <property type="entry name" value="2A1704"/>
    <property type="match status" value="1"/>
</dbReference>
<dbReference type="InterPro" id="IPR018456">
    <property type="entry name" value="PTR2_symporter_CS"/>
</dbReference>
<feature type="transmembrane region" description="Helical" evidence="13">
    <location>
        <begin position="185"/>
        <end position="205"/>
    </location>
</feature>
<feature type="transmembrane region" description="Helical" evidence="13">
    <location>
        <begin position="217"/>
        <end position="237"/>
    </location>
</feature>
<evidence type="ECO:0000256" key="11">
    <source>
        <dbReference type="RuleBase" id="RU003755"/>
    </source>
</evidence>
<comment type="similarity">
    <text evidence="2 11">Belongs to the major facilitator superfamily. Proton-dependent oligopeptide transporter (POT/PTR) (TC 2.A.17) family.</text>
</comment>
<keyword evidence="6" id="KW-0571">Peptide transport</keyword>
<evidence type="ECO:0000256" key="8">
    <source>
        <dbReference type="ARBA" id="ARBA00022989"/>
    </source>
</evidence>
<comment type="subcellular location">
    <subcellularLocation>
        <location evidence="1">Apical cell membrane</location>
        <topology evidence="1">Multi-pass membrane protein</topology>
    </subcellularLocation>
    <subcellularLocation>
        <location evidence="11">Membrane</location>
        <topology evidence="11">Multi-pass membrane protein</topology>
    </subcellularLocation>
</comment>
<feature type="transmembrane region" description="Helical" evidence="13">
    <location>
        <begin position="779"/>
        <end position="800"/>
    </location>
</feature>
<dbReference type="CDD" id="cd17411">
    <property type="entry name" value="MFS_SLC15A2"/>
    <property type="match status" value="1"/>
</dbReference>
<feature type="transmembrane region" description="Helical" evidence="13">
    <location>
        <begin position="724"/>
        <end position="744"/>
    </location>
</feature>
<evidence type="ECO:0000256" key="3">
    <source>
        <dbReference type="ARBA" id="ARBA00022448"/>
    </source>
</evidence>
<accession>A0A6B0RJR1</accession>
<dbReference type="FunFam" id="1.20.1250.20:FF:000049">
    <property type="entry name" value="Solute carrier family 15 member 2"/>
    <property type="match status" value="2"/>
</dbReference>
<sequence>MNPFQKNDSKETLFLPVSTEEVPPRPPSFPEKPSPKICGSNYPLSIVFIVVNEFCERFSYYGMKAVLTLYFLYFLHWSENTSTSVYHAFSSLCYFTPILGAAIADSWLGKFKTIIYLSLVYVLGHVIKSMGALPILGGQMLHTVLSMVGLSLIALGTGGIKPCVAAFGGDQFEEKHAEERTRYFSVFYLSINAGSLISTFVTPMLRGDVQCFGKDCYALAFGVPGLLMLIALVVFAMGSKLYRKPPPEGNILNQVVKCIWFAISSRFKTHSGDSPKREHWLDWAAEKYPKQLIMDVKALTRVLFLYIPLPMFWALLDQQGSRWTLQATRMNGDLGFFVLQPDQMQVLNPFLVLIFIPLFDLVIYRLVSKCGINFTSLRKMAVGMILACLAFAVAAAVEIKINEMAPHQPDSQEIFLQVLNLADDEVKVTVLGDENNTLLAESIKSFQNMPHYSKLHLKTKSQNFHFQLKYHNVSVYTDHSVEEKIWYTLIIREDGESISSMMVKDEENKTTNGMTAMRFVNTLHEKVNVSLGTDASLIVDEDYGVSAYRTVQRGEYPAVHCRTKNEDFSLNLGLLDFGAVYLFVITNRTNQGPQAWKMEYMPANKMSIAWQLPQYALVTAGEVMFSVTGLEFSYSQAPSSMKSVLQAAWLLTVAVGNIIVLIVAQFSGLAQKICGSNYPLSIVFIVVNEFCERFSYYGMKAVLTLYFLYYLHWSEDTSMSVYHAFSSLCYFTPILGAVIADSWLGKFKTIIYLSLVYVLGHVIKSMSALPILGGQNLHIVLSMVGLSLIALGTGGIKPCVAAFGGDQFEEKHAEERTRYFSVFYLSINAGSLISTFVTPMLRGDVQCFGKDCYALAFGVPGLLMLIALVVFAMGSKLYRKSPPEGNILNQVVKCIWFAISSRFKNHSGDNPKREHWLDWAAEKYPKQLIMDVKALTRVLFLYIPLPMFWALLDQQGSRWTLQATRMNGNLGFFVLQPDQIQVLSPSLIVIFIPLFDLVIYRLVSKCGINFTSLRKMAVGMILACLGFAVAAAVEIKINEMATCQPNSQEIFLQVLNLADDEITVTVQGDKNNTLLAESIKSFQNMPHYSKLHLKTKSQNFHFQLKYHNVSVYTEHSVEEKMWYTLIIREDGESISSMMVKDEENKTTDGMTAMRFVNTLHEEVNVSLATDASLIVDEDYGVSAYRTVQRGEYPVVHCRTKNEDFSLNLGLLDFGAAYLFVITNWAEFIFFSCLMLVVCLIFSIMGYYYVPLKPEDVQGSANKQTPQIQGNMINLETKKTRL</sequence>
<dbReference type="InterPro" id="IPR029028">
    <property type="entry name" value="Alpha/beta_knot_MTases"/>
</dbReference>
<keyword evidence="4 11" id="KW-0812">Transmembrane</keyword>
<feature type="transmembrane region" description="Helical" evidence="13">
    <location>
        <begin position="982"/>
        <end position="1003"/>
    </location>
</feature>
<organism evidence="14 15">
    <name type="scientific">Bos mutus</name>
    <name type="common">wild yak</name>
    <dbReference type="NCBI Taxonomy" id="72004"/>
    <lineage>
        <taxon>Eukaryota</taxon>
        <taxon>Metazoa</taxon>
        <taxon>Chordata</taxon>
        <taxon>Craniata</taxon>
        <taxon>Vertebrata</taxon>
        <taxon>Euteleostomi</taxon>
        <taxon>Mammalia</taxon>
        <taxon>Eutheria</taxon>
        <taxon>Laurasiatheria</taxon>
        <taxon>Artiodactyla</taxon>
        <taxon>Ruminantia</taxon>
        <taxon>Pecora</taxon>
        <taxon>Bovidae</taxon>
        <taxon>Bovinae</taxon>
        <taxon>Bos</taxon>
    </lineage>
</organism>
<keyword evidence="15" id="KW-1185">Reference proteome</keyword>
<keyword evidence="7" id="KW-0653">Protein transport</keyword>
<proteinExistence type="inferred from homology"/>
<dbReference type="Proteomes" id="UP000322234">
    <property type="component" value="Unassembled WGS sequence"/>
</dbReference>
<feature type="transmembrane region" description="Helical" evidence="13">
    <location>
        <begin position="298"/>
        <end position="316"/>
    </location>
</feature>
<dbReference type="PROSITE" id="PS01023">
    <property type="entry name" value="PTR2_2"/>
    <property type="match status" value="2"/>
</dbReference>
<evidence type="ECO:0000256" key="13">
    <source>
        <dbReference type="SAM" id="Phobius"/>
    </source>
</evidence>
<dbReference type="InterPro" id="IPR004768">
    <property type="entry name" value="Oligopep_transport"/>
</dbReference>
<gene>
    <name evidence="14" type="ORF">E5288_WYG011158</name>
</gene>
<comment type="caution">
    <text evidence="14">The sequence shown here is derived from an EMBL/GenBank/DDBJ whole genome shotgun (WGS) entry which is preliminary data.</text>
</comment>
<dbReference type="GO" id="GO:0015031">
    <property type="term" value="P:protein transport"/>
    <property type="evidence" value="ECO:0007669"/>
    <property type="project" value="UniProtKB-KW"/>
</dbReference>
<evidence type="ECO:0000313" key="15">
    <source>
        <dbReference type="Proteomes" id="UP000322234"/>
    </source>
</evidence>
<feature type="transmembrane region" description="Helical" evidence="13">
    <location>
        <begin position="751"/>
        <end position="773"/>
    </location>
</feature>
<comment type="subunit">
    <text evidence="10">Interacts (via extracellular domain region) with trypsin.</text>
</comment>
<evidence type="ECO:0000256" key="6">
    <source>
        <dbReference type="ARBA" id="ARBA00022856"/>
    </source>
</evidence>
<feature type="transmembrane region" description="Helical" evidence="13">
    <location>
        <begin position="58"/>
        <end position="78"/>
    </location>
</feature>
<dbReference type="InterPro" id="IPR000109">
    <property type="entry name" value="POT_fam"/>
</dbReference>
<feature type="transmembrane region" description="Helical" evidence="13">
    <location>
        <begin position="821"/>
        <end position="841"/>
    </location>
</feature>
<evidence type="ECO:0000256" key="5">
    <source>
        <dbReference type="ARBA" id="ARBA00022847"/>
    </source>
</evidence>
<dbReference type="PROSITE" id="PS01022">
    <property type="entry name" value="PTR2_1"/>
    <property type="match status" value="2"/>
</dbReference>
<feature type="transmembrane region" description="Helical" evidence="13">
    <location>
        <begin position="853"/>
        <end position="873"/>
    </location>
</feature>
<evidence type="ECO:0000256" key="4">
    <source>
        <dbReference type="ARBA" id="ARBA00022692"/>
    </source>
</evidence>
<feature type="transmembrane region" description="Helical" evidence="13">
    <location>
        <begin position="379"/>
        <end position="397"/>
    </location>
</feature>
<evidence type="ECO:0000313" key="14">
    <source>
        <dbReference type="EMBL" id="MXQ90330.1"/>
    </source>
</evidence>
<keyword evidence="3 11" id="KW-0813">Transport</keyword>
<feature type="transmembrane region" description="Helical" evidence="13">
    <location>
        <begin position="116"/>
        <end position="137"/>
    </location>
</feature>
<evidence type="ECO:0000256" key="2">
    <source>
        <dbReference type="ARBA" id="ARBA00005982"/>
    </source>
</evidence>
<feature type="transmembrane region" description="Helical" evidence="13">
    <location>
        <begin position="647"/>
        <end position="670"/>
    </location>
</feature>
<evidence type="ECO:0000256" key="7">
    <source>
        <dbReference type="ARBA" id="ARBA00022927"/>
    </source>
</evidence>
<dbReference type="Pfam" id="PF00854">
    <property type="entry name" value="PTR2"/>
    <property type="match status" value="3"/>
</dbReference>
<dbReference type="GO" id="GO:0015293">
    <property type="term" value="F:symporter activity"/>
    <property type="evidence" value="ECO:0007669"/>
    <property type="project" value="UniProtKB-KW"/>
</dbReference>
<keyword evidence="5" id="KW-0769">Symport</keyword>
<evidence type="ECO:0008006" key="16">
    <source>
        <dbReference type="Google" id="ProtNLM"/>
    </source>
</evidence>
<name>A0A6B0RJR1_9CETA</name>
<dbReference type="EMBL" id="VBQZ03000063">
    <property type="protein sequence ID" value="MXQ90330.1"/>
    <property type="molecule type" value="Genomic_DNA"/>
</dbReference>
<keyword evidence="8 13" id="KW-1133">Transmembrane helix</keyword>
<feature type="transmembrane region" description="Helical" evidence="13">
    <location>
        <begin position="84"/>
        <end position="104"/>
    </location>
</feature>
<evidence type="ECO:0000256" key="12">
    <source>
        <dbReference type="SAM" id="MobiDB-lite"/>
    </source>
</evidence>
<dbReference type="InterPro" id="IPR036259">
    <property type="entry name" value="MFS_trans_sf"/>
</dbReference>